<dbReference type="SUPFAM" id="SSF55781">
    <property type="entry name" value="GAF domain-like"/>
    <property type="match status" value="1"/>
</dbReference>
<dbReference type="InterPro" id="IPR014757">
    <property type="entry name" value="Tscrpt_reg_IclR_C"/>
</dbReference>
<sequence length="246" mass="26376">MSSIVNSGAAAAEHRTVGRVMTILELVVASGARGMRLGDLATALSAPKSSLHALTKGLVATGYLREADGGYVVGPAISSLITAESLTAQFAYKHILSELAGRWNETAMLATLVGDSVVYLDSVEPDMLIRAIPTLNRRLVLWPRSSGKVFLAFMEQKRFDSYIRRHHPEPSDADYVRSEVDRTRATHVGVNIGQSGQDHIGLAVPIFVGQSPVTTSLAMAGPRSRMEDRMDEISADMLAAAKTISG</sequence>
<organism evidence="6 7">
    <name type="scientific">Sinomonas terrae</name>
    <dbReference type="NCBI Taxonomy" id="2908838"/>
    <lineage>
        <taxon>Bacteria</taxon>
        <taxon>Bacillati</taxon>
        <taxon>Actinomycetota</taxon>
        <taxon>Actinomycetes</taxon>
        <taxon>Micrococcales</taxon>
        <taxon>Micrococcaceae</taxon>
        <taxon>Sinomonas</taxon>
    </lineage>
</organism>
<name>A0ABS9U205_9MICC</name>
<dbReference type="RefSeq" id="WP_241054240.1">
    <property type="nucleotide sequence ID" value="NZ_JAKZBV010000001.1"/>
</dbReference>
<dbReference type="InterPro" id="IPR050707">
    <property type="entry name" value="HTH_MetabolicPath_Reg"/>
</dbReference>
<dbReference type="PROSITE" id="PS51078">
    <property type="entry name" value="ICLR_ED"/>
    <property type="match status" value="1"/>
</dbReference>
<dbReference type="Proteomes" id="UP001202922">
    <property type="component" value="Unassembled WGS sequence"/>
</dbReference>
<protein>
    <submittedName>
        <fullName evidence="6">Helix-turn-helix domain-containing protein</fullName>
    </submittedName>
</protein>
<dbReference type="InterPro" id="IPR036388">
    <property type="entry name" value="WH-like_DNA-bd_sf"/>
</dbReference>
<evidence type="ECO:0000256" key="2">
    <source>
        <dbReference type="ARBA" id="ARBA00023125"/>
    </source>
</evidence>
<evidence type="ECO:0000256" key="1">
    <source>
        <dbReference type="ARBA" id="ARBA00023015"/>
    </source>
</evidence>
<dbReference type="Pfam" id="PF01614">
    <property type="entry name" value="IclR_C"/>
    <property type="match status" value="1"/>
</dbReference>
<dbReference type="PROSITE" id="PS51077">
    <property type="entry name" value="HTH_ICLR"/>
    <property type="match status" value="1"/>
</dbReference>
<evidence type="ECO:0000313" key="6">
    <source>
        <dbReference type="EMBL" id="MCH6470729.1"/>
    </source>
</evidence>
<evidence type="ECO:0000259" key="5">
    <source>
        <dbReference type="PROSITE" id="PS51078"/>
    </source>
</evidence>
<dbReference type="InterPro" id="IPR036390">
    <property type="entry name" value="WH_DNA-bd_sf"/>
</dbReference>
<gene>
    <name evidence="6" type="ORF">L0M17_12215</name>
</gene>
<comment type="caution">
    <text evidence="6">The sequence shown here is derived from an EMBL/GenBank/DDBJ whole genome shotgun (WGS) entry which is preliminary data.</text>
</comment>
<keyword evidence="7" id="KW-1185">Reference proteome</keyword>
<dbReference type="Gene3D" id="3.30.450.40">
    <property type="match status" value="1"/>
</dbReference>
<feature type="domain" description="HTH iclR-type" evidence="4">
    <location>
        <begin position="14"/>
        <end position="75"/>
    </location>
</feature>
<accession>A0ABS9U205</accession>
<feature type="domain" description="IclR-ED" evidence="5">
    <location>
        <begin position="74"/>
        <end position="246"/>
    </location>
</feature>
<dbReference type="Pfam" id="PF09339">
    <property type="entry name" value="HTH_IclR"/>
    <property type="match status" value="1"/>
</dbReference>
<keyword evidence="3" id="KW-0804">Transcription</keyword>
<keyword evidence="1" id="KW-0805">Transcription regulation</keyword>
<dbReference type="SUPFAM" id="SSF46785">
    <property type="entry name" value="Winged helix' DNA-binding domain"/>
    <property type="match status" value="1"/>
</dbReference>
<evidence type="ECO:0000259" key="4">
    <source>
        <dbReference type="PROSITE" id="PS51077"/>
    </source>
</evidence>
<dbReference type="InterPro" id="IPR005471">
    <property type="entry name" value="Tscrpt_reg_IclR_N"/>
</dbReference>
<keyword evidence="2" id="KW-0238">DNA-binding</keyword>
<evidence type="ECO:0000256" key="3">
    <source>
        <dbReference type="ARBA" id="ARBA00023163"/>
    </source>
</evidence>
<dbReference type="InterPro" id="IPR029016">
    <property type="entry name" value="GAF-like_dom_sf"/>
</dbReference>
<evidence type="ECO:0000313" key="7">
    <source>
        <dbReference type="Proteomes" id="UP001202922"/>
    </source>
</evidence>
<dbReference type="PANTHER" id="PTHR30136">
    <property type="entry name" value="HELIX-TURN-HELIX TRANSCRIPTIONAL REGULATOR, ICLR FAMILY"/>
    <property type="match status" value="1"/>
</dbReference>
<dbReference type="Gene3D" id="1.10.10.10">
    <property type="entry name" value="Winged helix-like DNA-binding domain superfamily/Winged helix DNA-binding domain"/>
    <property type="match status" value="1"/>
</dbReference>
<proteinExistence type="predicted"/>
<reference evidence="6 7" key="1">
    <citation type="submission" date="2022-03" db="EMBL/GenBank/DDBJ databases">
        <title>Sinomonas sp. isolated from a soil.</title>
        <authorList>
            <person name="Han J."/>
            <person name="Kim D.-U."/>
        </authorList>
    </citation>
    <scope>NUCLEOTIDE SEQUENCE [LARGE SCALE GENOMIC DNA]</scope>
    <source>
        <strain evidence="6 7">5-5</strain>
    </source>
</reference>
<dbReference type="EMBL" id="JAKZBV010000001">
    <property type="protein sequence ID" value="MCH6470729.1"/>
    <property type="molecule type" value="Genomic_DNA"/>
</dbReference>
<dbReference type="PANTHER" id="PTHR30136:SF35">
    <property type="entry name" value="HTH-TYPE TRANSCRIPTIONAL REGULATOR RV1719"/>
    <property type="match status" value="1"/>
</dbReference>